<name>A0AA88VK31_9ASTE</name>
<dbReference type="EMBL" id="JAVXUP010001838">
    <property type="protein sequence ID" value="KAK3007670.1"/>
    <property type="molecule type" value="Genomic_DNA"/>
</dbReference>
<evidence type="ECO:0008006" key="4">
    <source>
        <dbReference type="Google" id="ProtNLM"/>
    </source>
</evidence>
<comment type="caution">
    <text evidence="2">The sequence shown here is derived from an EMBL/GenBank/DDBJ whole genome shotgun (WGS) entry which is preliminary data.</text>
</comment>
<feature type="signal peptide" evidence="1">
    <location>
        <begin position="1"/>
        <end position="23"/>
    </location>
</feature>
<sequence>MAIYRALVAALLVSFVVFHFVQADQMMETNVIARSLLQTIGTARFCLQKFEYEQIVERHALPGVQMLRGKRCASGHAGLAANAATACHQALPGQVVSPHPVDDNLAIRIIQL</sequence>
<keyword evidence="3" id="KW-1185">Reference proteome</keyword>
<proteinExistence type="predicted"/>
<protein>
    <recommendedName>
        <fullName evidence="4">Secreted protein</fullName>
    </recommendedName>
</protein>
<evidence type="ECO:0000256" key="1">
    <source>
        <dbReference type="SAM" id="SignalP"/>
    </source>
</evidence>
<accession>A0AA88VK31</accession>
<organism evidence="2 3">
    <name type="scientific">Escallonia herrerae</name>
    <dbReference type="NCBI Taxonomy" id="1293975"/>
    <lineage>
        <taxon>Eukaryota</taxon>
        <taxon>Viridiplantae</taxon>
        <taxon>Streptophyta</taxon>
        <taxon>Embryophyta</taxon>
        <taxon>Tracheophyta</taxon>
        <taxon>Spermatophyta</taxon>
        <taxon>Magnoliopsida</taxon>
        <taxon>eudicotyledons</taxon>
        <taxon>Gunneridae</taxon>
        <taxon>Pentapetalae</taxon>
        <taxon>asterids</taxon>
        <taxon>campanulids</taxon>
        <taxon>Escalloniales</taxon>
        <taxon>Escalloniaceae</taxon>
        <taxon>Escallonia</taxon>
    </lineage>
</organism>
<dbReference type="AlphaFoldDB" id="A0AA88VK31"/>
<dbReference type="Proteomes" id="UP001188597">
    <property type="component" value="Unassembled WGS sequence"/>
</dbReference>
<gene>
    <name evidence="2" type="ORF">RJ639_014312</name>
</gene>
<reference evidence="2" key="1">
    <citation type="submission" date="2022-12" db="EMBL/GenBank/DDBJ databases">
        <title>Draft genome assemblies for two species of Escallonia (Escalloniales).</title>
        <authorList>
            <person name="Chanderbali A."/>
            <person name="Dervinis C."/>
            <person name="Anghel I."/>
            <person name="Soltis D."/>
            <person name="Soltis P."/>
            <person name="Zapata F."/>
        </authorList>
    </citation>
    <scope>NUCLEOTIDE SEQUENCE</scope>
    <source>
        <strain evidence="2">UCBG64.0493</strain>
        <tissue evidence="2">Leaf</tissue>
    </source>
</reference>
<evidence type="ECO:0000313" key="2">
    <source>
        <dbReference type="EMBL" id="KAK3007670.1"/>
    </source>
</evidence>
<evidence type="ECO:0000313" key="3">
    <source>
        <dbReference type="Proteomes" id="UP001188597"/>
    </source>
</evidence>
<keyword evidence="1" id="KW-0732">Signal</keyword>
<feature type="chain" id="PRO_5041724672" description="Secreted protein" evidence="1">
    <location>
        <begin position="24"/>
        <end position="112"/>
    </location>
</feature>